<feature type="compositionally biased region" description="Low complexity" evidence="1">
    <location>
        <begin position="127"/>
        <end position="139"/>
    </location>
</feature>
<protein>
    <submittedName>
        <fullName evidence="2">Uncharacterized protein</fullName>
    </submittedName>
</protein>
<gene>
    <name evidence="2" type="ORF">EEDITHA_LOCUS2171</name>
</gene>
<keyword evidence="3" id="KW-1185">Reference proteome</keyword>
<accession>A0AAU9TFG4</accession>
<dbReference type="PANTHER" id="PTHR10773:SF19">
    <property type="match status" value="1"/>
</dbReference>
<organism evidence="2 3">
    <name type="scientific">Euphydryas editha</name>
    <name type="common">Edith's checkerspot</name>
    <dbReference type="NCBI Taxonomy" id="104508"/>
    <lineage>
        <taxon>Eukaryota</taxon>
        <taxon>Metazoa</taxon>
        <taxon>Ecdysozoa</taxon>
        <taxon>Arthropoda</taxon>
        <taxon>Hexapoda</taxon>
        <taxon>Insecta</taxon>
        <taxon>Pterygota</taxon>
        <taxon>Neoptera</taxon>
        <taxon>Endopterygota</taxon>
        <taxon>Lepidoptera</taxon>
        <taxon>Glossata</taxon>
        <taxon>Ditrysia</taxon>
        <taxon>Papilionoidea</taxon>
        <taxon>Nymphalidae</taxon>
        <taxon>Nymphalinae</taxon>
        <taxon>Euphydryas</taxon>
    </lineage>
</organism>
<proteinExistence type="predicted"/>
<sequence length="312" mass="36012">MFFVESPVRIKVESDWNLYDSMFEETVTRSANNEVESNSSTTVQIPLTDLNSTRPSQDIIRPSSMETFVPKEEFCGIIKSEAPYETDSNPSLFNIYVSPLRSPASRTLENEENTSSTSSSQLINYHSSSTSTKTTQKCRTSQKHVKSLRKTYPTKKSGVHGKGKMLKVPCSTCRLKCFQKFTSQQREHIFNEFWKLDYTKQCDFITKYVIVYNFKYVSQDTSRTIHFESKRKKNIKYYLPFTYPGREISRNVLVCKRMFLNTLSIGERKVYAVLSKYSLVDKFISPDHCGGTLQTTQPVKSSYMRKKSGKLD</sequence>
<comment type="caution">
    <text evidence="2">The sequence shown here is derived from an EMBL/GenBank/DDBJ whole genome shotgun (WGS) entry which is preliminary data.</text>
</comment>
<dbReference type="Proteomes" id="UP001153954">
    <property type="component" value="Unassembled WGS sequence"/>
</dbReference>
<dbReference type="EMBL" id="CAKOGL010000004">
    <property type="protein sequence ID" value="CAH2085723.1"/>
    <property type="molecule type" value="Genomic_DNA"/>
</dbReference>
<dbReference type="AlphaFoldDB" id="A0AAU9TFG4"/>
<dbReference type="PANTHER" id="PTHR10773">
    <property type="entry name" value="DNA-DIRECTED RNA POLYMERASES I, II, AND III SUBUNIT RPABC2"/>
    <property type="match status" value="1"/>
</dbReference>
<evidence type="ECO:0000256" key="1">
    <source>
        <dbReference type="SAM" id="MobiDB-lite"/>
    </source>
</evidence>
<evidence type="ECO:0000313" key="2">
    <source>
        <dbReference type="EMBL" id="CAH2085723.1"/>
    </source>
</evidence>
<evidence type="ECO:0000313" key="3">
    <source>
        <dbReference type="Proteomes" id="UP001153954"/>
    </source>
</evidence>
<feature type="region of interest" description="Disordered" evidence="1">
    <location>
        <begin position="105"/>
        <end position="140"/>
    </location>
</feature>
<reference evidence="2" key="1">
    <citation type="submission" date="2022-03" db="EMBL/GenBank/DDBJ databases">
        <authorList>
            <person name="Tunstrom K."/>
        </authorList>
    </citation>
    <scope>NUCLEOTIDE SEQUENCE</scope>
</reference>
<name>A0AAU9TFG4_EUPED</name>